<gene>
    <name evidence="5" type="ORF">GCM10007877_05690</name>
</gene>
<dbReference type="RefSeq" id="WP_232592323.1">
    <property type="nucleotide sequence ID" value="NZ_BSPD01000020.1"/>
</dbReference>
<name>A0AA37T0V7_9GAMM</name>
<evidence type="ECO:0000256" key="4">
    <source>
        <dbReference type="RuleBase" id="RU000363"/>
    </source>
</evidence>
<reference evidence="5 6" key="1">
    <citation type="journal article" date="2014" name="Int. J. Syst. Evol. Microbiol.">
        <title>Complete genome sequence of Corynebacterium casei LMG S-19264T (=DSM 44701T), isolated from a smear-ripened cheese.</title>
        <authorList>
            <consortium name="US DOE Joint Genome Institute (JGI-PGF)"/>
            <person name="Walter F."/>
            <person name="Albersmeier A."/>
            <person name="Kalinowski J."/>
            <person name="Ruckert C."/>
        </authorList>
    </citation>
    <scope>NUCLEOTIDE SEQUENCE [LARGE SCALE GENOMIC DNA]</scope>
    <source>
        <strain evidence="5 6">NBRC 110095</strain>
    </source>
</reference>
<dbReference type="Pfam" id="PF00106">
    <property type="entry name" value="adh_short"/>
    <property type="match status" value="1"/>
</dbReference>
<evidence type="ECO:0000256" key="3">
    <source>
        <dbReference type="ARBA" id="ARBA00023002"/>
    </source>
</evidence>
<keyword evidence="6" id="KW-1185">Reference proteome</keyword>
<dbReference type="SUPFAM" id="SSF51735">
    <property type="entry name" value="NAD(P)-binding Rossmann-fold domains"/>
    <property type="match status" value="1"/>
</dbReference>
<evidence type="ECO:0000256" key="1">
    <source>
        <dbReference type="ARBA" id="ARBA00006484"/>
    </source>
</evidence>
<comment type="similarity">
    <text evidence="1 4">Belongs to the short-chain dehydrogenases/reductases (SDR) family.</text>
</comment>
<dbReference type="PANTHER" id="PTHR43391:SF14">
    <property type="entry name" value="DEHYDROGENASE_REDUCTASE SDR FAMILY PROTEIN 7-LIKE"/>
    <property type="match status" value="1"/>
</dbReference>
<comment type="caution">
    <text evidence="5">The sequence shown here is derived from an EMBL/GenBank/DDBJ whole genome shotgun (WGS) entry which is preliminary data.</text>
</comment>
<dbReference type="PROSITE" id="PS00061">
    <property type="entry name" value="ADH_SHORT"/>
    <property type="match status" value="1"/>
</dbReference>
<dbReference type="CDD" id="cd05233">
    <property type="entry name" value="SDR_c"/>
    <property type="match status" value="1"/>
</dbReference>
<dbReference type="Proteomes" id="UP001156870">
    <property type="component" value="Unassembled WGS sequence"/>
</dbReference>
<evidence type="ECO:0000313" key="6">
    <source>
        <dbReference type="Proteomes" id="UP001156870"/>
    </source>
</evidence>
<evidence type="ECO:0000256" key="2">
    <source>
        <dbReference type="ARBA" id="ARBA00022857"/>
    </source>
</evidence>
<dbReference type="GO" id="GO:0016491">
    <property type="term" value="F:oxidoreductase activity"/>
    <property type="evidence" value="ECO:0007669"/>
    <property type="project" value="UniProtKB-KW"/>
</dbReference>
<dbReference type="PANTHER" id="PTHR43391">
    <property type="entry name" value="RETINOL DEHYDROGENASE-RELATED"/>
    <property type="match status" value="1"/>
</dbReference>
<dbReference type="FunFam" id="3.40.50.720:FF:000084">
    <property type="entry name" value="Short-chain dehydrogenase reductase"/>
    <property type="match status" value="1"/>
</dbReference>
<keyword evidence="3" id="KW-0560">Oxidoreductase</keyword>
<evidence type="ECO:0000313" key="5">
    <source>
        <dbReference type="EMBL" id="GLS24855.1"/>
    </source>
</evidence>
<dbReference type="EMBL" id="BSPD01000020">
    <property type="protein sequence ID" value="GLS24855.1"/>
    <property type="molecule type" value="Genomic_DNA"/>
</dbReference>
<dbReference type="InterPro" id="IPR036291">
    <property type="entry name" value="NAD(P)-bd_dom_sf"/>
</dbReference>
<keyword evidence="2" id="KW-0521">NADP</keyword>
<accession>A0AA37T0V7</accession>
<proteinExistence type="inferred from homology"/>
<sequence length="293" mass="31543">MSILEGKTAIVTGAASGIGYAIASALGKHGMKVVVADLSQEAAEEACSELRKTDVNCMALTLDVTDEAQWQTAVTEVKQKYQKIHMLVNNAGVGTSPCSIEDDHIKNWKWAFNVNVFGIFCGTQAVVPTIKSQKEGGWIINVASMAGMGGVIYGGAYTASKNAVVAMSESWAQELMPQGIGVSVLCPAFVKTQISRAERNKPEEFKTDSTMSEQQIAQAKLLMKAVDEGIEPEIVGERVIEAITNREFYIFTHPAFREDIAGRGKAIDKAFSVAEKSPVVGHLKDLKPNGFAI</sequence>
<dbReference type="Gene3D" id="3.40.50.720">
    <property type="entry name" value="NAD(P)-binding Rossmann-like Domain"/>
    <property type="match status" value="1"/>
</dbReference>
<protein>
    <submittedName>
        <fullName evidence="5">Short-chain dehydrogenase</fullName>
    </submittedName>
</protein>
<dbReference type="AlphaFoldDB" id="A0AA37T0V7"/>
<dbReference type="PRINTS" id="PR00081">
    <property type="entry name" value="GDHRDH"/>
</dbReference>
<organism evidence="5 6">
    <name type="scientific">Marinibactrum halimedae</name>
    <dbReference type="NCBI Taxonomy" id="1444977"/>
    <lineage>
        <taxon>Bacteria</taxon>
        <taxon>Pseudomonadati</taxon>
        <taxon>Pseudomonadota</taxon>
        <taxon>Gammaproteobacteria</taxon>
        <taxon>Cellvibrionales</taxon>
        <taxon>Cellvibrionaceae</taxon>
        <taxon>Marinibactrum</taxon>
    </lineage>
</organism>
<dbReference type="InterPro" id="IPR002347">
    <property type="entry name" value="SDR_fam"/>
</dbReference>
<dbReference type="InterPro" id="IPR020904">
    <property type="entry name" value="Sc_DH/Rdtase_CS"/>
</dbReference>
<dbReference type="PRINTS" id="PR00080">
    <property type="entry name" value="SDRFAMILY"/>
</dbReference>